<keyword evidence="1" id="KW-1185">Reference proteome</keyword>
<dbReference type="PANTHER" id="PTHR11439">
    <property type="entry name" value="GAG-POL-RELATED RETROTRANSPOSON"/>
    <property type="match status" value="1"/>
</dbReference>
<dbReference type="Proteomes" id="UP000189701">
    <property type="component" value="Unplaced"/>
</dbReference>
<dbReference type="eggNOG" id="KOG0017">
    <property type="taxonomic scope" value="Eukaryota"/>
</dbReference>
<dbReference type="STRING" id="4096.A0A1U7WHV9"/>
<organism evidence="1 2">
    <name type="scientific">Nicotiana sylvestris</name>
    <name type="common">Wood tobacco</name>
    <name type="synonym">South American tobacco</name>
    <dbReference type="NCBI Taxonomy" id="4096"/>
    <lineage>
        <taxon>Eukaryota</taxon>
        <taxon>Viridiplantae</taxon>
        <taxon>Streptophyta</taxon>
        <taxon>Embryophyta</taxon>
        <taxon>Tracheophyta</taxon>
        <taxon>Spermatophyta</taxon>
        <taxon>Magnoliopsida</taxon>
        <taxon>eudicotyledons</taxon>
        <taxon>Gunneridae</taxon>
        <taxon>Pentapetalae</taxon>
        <taxon>asterids</taxon>
        <taxon>lamiids</taxon>
        <taxon>Solanales</taxon>
        <taxon>Solanaceae</taxon>
        <taxon>Nicotianoideae</taxon>
        <taxon>Nicotianeae</taxon>
        <taxon>Nicotiana</taxon>
    </lineage>
</organism>
<evidence type="ECO:0000313" key="2">
    <source>
        <dbReference type="RefSeq" id="XP_009779537.1"/>
    </source>
</evidence>
<accession>A0A1U7WHV9</accession>
<dbReference type="AlphaFoldDB" id="A0A1U7WHV9"/>
<protein>
    <submittedName>
        <fullName evidence="2">Uncharacterized protein LOC104228712</fullName>
    </submittedName>
</protein>
<gene>
    <name evidence="2" type="primary">LOC104228712</name>
</gene>
<evidence type="ECO:0000313" key="1">
    <source>
        <dbReference type="Proteomes" id="UP000189701"/>
    </source>
</evidence>
<proteinExistence type="predicted"/>
<dbReference type="RefSeq" id="XP_009779537.1">
    <property type="nucleotide sequence ID" value="XM_009781235.1"/>
</dbReference>
<reference evidence="1" key="1">
    <citation type="journal article" date="2013" name="Genome Biol.">
        <title>Reference genomes and transcriptomes of Nicotiana sylvestris and Nicotiana tomentosiformis.</title>
        <authorList>
            <person name="Sierro N."/>
            <person name="Battey J.N."/>
            <person name="Ouadi S."/>
            <person name="Bovet L."/>
            <person name="Goepfert S."/>
            <person name="Bakaher N."/>
            <person name="Peitsch M.C."/>
            <person name="Ivanov N.V."/>
        </authorList>
    </citation>
    <scope>NUCLEOTIDE SEQUENCE [LARGE SCALE GENOMIC DNA]</scope>
</reference>
<sequence length="238" mass="26140">MDSFPSSTPISSVSPTSFNSSLLYSGSDPPSFLISVPSEPVPSPAAPLPELRRSTRSLEPHSYTQAATSPSWQEAMRKEFKALEANKTWEIAELPKGKKAIDVNNAFLHGDLNEEVYMKLPQGLSVVSSSAAATVSIPHLIHYYQSGVLLHQKKFISELLDEFSCSEASSVICPLDLTVKLKSNVGELLPKPDTYRSLIGKLNFLTHNRPDLCFAVQHLSQFLQSPRVPHMTAALHVL</sequence>
<name>A0A1U7WHV9_NICSY</name>
<reference evidence="2" key="2">
    <citation type="submission" date="2025-08" db="UniProtKB">
        <authorList>
            <consortium name="RefSeq"/>
        </authorList>
    </citation>
    <scope>IDENTIFICATION</scope>
    <source>
        <tissue evidence="2">Leaf</tissue>
    </source>
</reference>
<dbReference type="PANTHER" id="PTHR11439:SF470">
    <property type="entry name" value="CYSTEINE-RICH RLK (RECEPTOR-LIKE PROTEIN KINASE) 8"/>
    <property type="match status" value="1"/>
</dbReference>
<dbReference type="OrthoDB" id="414945at2759"/>